<dbReference type="InterPro" id="IPR013149">
    <property type="entry name" value="ADH-like_C"/>
</dbReference>
<dbReference type="EMBL" id="CAFAAV010000078">
    <property type="protein sequence ID" value="CAB4817834.1"/>
    <property type="molecule type" value="Genomic_DNA"/>
</dbReference>
<keyword evidence="2" id="KW-0862">Zinc</keyword>
<dbReference type="PROSITE" id="PS00059">
    <property type="entry name" value="ADH_ZINC"/>
    <property type="match status" value="1"/>
</dbReference>
<dbReference type="InterPro" id="IPR013154">
    <property type="entry name" value="ADH-like_N"/>
</dbReference>
<proteinExistence type="predicted"/>
<evidence type="ECO:0000313" key="5">
    <source>
        <dbReference type="EMBL" id="CAB4364919.1"/>
    </source>
</evidence>
<accession>A0A6J6ZAX9</accession>
<name>A0A6J6ZAX9_9ZZZZ</name>
<dbReference type="EMBL" id="CAFBOL010000073">
    <property type="protein sequence ID" value="CAB5002552.1"/>
    <property type="molecule type" value="Genomic_DNA"/>
</dbReference>
<evidence type="ECO:0000256" key="3">
    <source>
        <dbReference type="ARBA" id="ARBA00023002"/>
    </source>
</evidence>
<dbReference type="EMBL" id="CAEZYF010000026">
    <property type="protein sequence ID" value="CAB4741470.1"/>
    <property type="molecule type" value="Genomic_DNA"/>
</dbReference>
<evidence type="ECO:0000256" key="1">
    <source>
        <dbReference type="ARBA" id="ARBA00022723"/>
    </source>
</evidence>
<dbReference type="EMBL" id="CAFBMT010000013">
    <property type="protein sequence ID" value="CAB4941479.1"/>
    <property type="molecule type" value="Genomic_DNA"/>
</dbReference>
<dbReference type="SUPFAM" id="SSF50129">
    <property type="entry name" value="GroES-like"/>
    <property type="match status" value="1"/>
</dbReference>
<gene>
    <name evidence="6" type="ORF">UFOPK2656_02933</name>
    <name evidence="7" type="ORF">UFOPK3099_01206</name>
    <name evidence="8" type="ORF">UFOPK3267_00477</name>
    <name evidence="9" type="ORF">UFOPK3651_02197</name>
    <name evidence="10" type="ORF">UFOPK3931_02251</name>
    <name evidence="5" type="ORF">UFOPK4189_02676</name>
</gene>
<dbReference type="PANTHER" id="PTHR43401:SF5">
    <property type="entry name" value="ALCOHOL DEHYDROGENASE-RELATED"/>
    <property type="match status" value="1"/>
</dbReference>
<keyword evidence="3" id="KW-0560">Oxidoreductase</keyword>
<dbReference type="GO" id="GO:0016491">
    <property type="term" value="F:oxidoreductase activity"/>
    <property type="evidence" value="ECO:0007669"/>
    <property type="project" value="UniProtKB-KW"/>
</dbReference>
<sequence length="343" mass="35580">MKAVVYRHFGGPIDVEQVADPTPQPGEVVVQVLAVGLCRSDYHGWHGTDPDIACPHVGGHEFVGRVVAVGAGVTRWSEGDRIVAPFVCGCGTCEPCRLGQHQVCRRQQQPGFTRWGAFAEYTTVPFADVNAVAVPDGVTNSAAALVGCRVSTAYRGVIERGRLGAGEVLAVHGCGGVGLAAIAMGRAAGARVVAIDIAPEALALARALGADDLLDASTVTDVGQAVHDLTGGAHVSVDCLGHAATATNSIFSLRALGRHVQIGLFPSATTDFPISRVIRDELEVSGVHGLSASRFGEVFALIEAGKLDPAAMITRELQLADLIDALPAMGRFQQPGVSVVTTL</sequence>
<dbReference type="PANTHER" id="PTHR43401">
    <property type="entry name" value="L-THREONINE 3-DEHYDROGENASE"/>
    <property type="match status" value="1"/>
</dbReference>
<evidence type="ECO:0000313" key="10">
    <source>
        <dbReference type="EMBL" id="CAB5002552.1"/>
    </source>
</evidence>
<dbReference type="GO" id="GO:0008270">
    <property type="term" value="F:zinc ion binding"/>
    <property type="evidence" value="ECO:0007669"/>
    <property type="project" value="InterPro"/>
</dbReference>
<protein>
    <submittedName>
        <fullName evidence="7">Unannotated protein</fullName>
    </submittedName>
</protein>
<feature type="domain" description="Enoyl reductase (ER)" evidence="4">
    <location>
        <begin position="11"/>
        <end position="340"/>
    </location>
</feature>
<dbReference type="AlphaFoldDB" id="A0A6J6ZAX9"/>
<dbReference type="Gene3D" id="3.90.180.10">
    <property type="entry name" value="Medium-chain alcohol dehydrogenases, catalytic domain"/>
    <property type="match status" value="1"/>
</dbReference>
<evidence type="ECO:0000313" key="6">
    <source>
        <dbReference type="EMBL" id="CAB4741470.1"/>
    </source>
</evidence>
<dbReference type="SUPFAM" id="SSF51735">
    <property type="entry name" value="NAD(P)-binding Rossmann-fold domains"/>
    <property type="match status" value="1"/>
</dbReference>
<evidence type="ECO:0000313" key="9">
    <source>
        <dbReference type="EMBL" id="CAB4941479.1"/>
    </source>
</evidence>
<dbReference type="Pfam" id="PF00107">
    <property type="entry name" value="ADH_zinc_N"/>
    <property type="match status" value="1"/>
</dbReference>
<evidence type="ECO:0000256" key="2">
    <source>
        <dbReference type="ARBA" id="ARBA00022833"/>
    </source>
</evidence>
<dbReference type="EMBL" id="CAFBIY010000016">
    <property type="protein sequence ID" value="CAB4847410.1"/>
    <property type="molecule type" value="Genomic_DNA"/>
</dbReference>
<dbReference type="EMBL" id="CAESGF010000020">
    <property type="protein sequence ID" value="CAB4364919.1"/>
    <property type="molecule type" value="Genomic_DNA"/>
</dbReference>
<dbReference type="InterPro" id="IPR020843">
    <property type="entry name" value="ER"/>
</dbReference>
<dbReference type="InterPro" id="IPR011032">
    <property type="entry name" value="GroES-like_sf"/>
</dbReference>
<evidence type="ECO:0000313" key="7">
    <source>
        <dbReference type="EMBL" id="CAB4817834.1"/>
    </source>
</evidence>
<evidence type="ECO:0000313" key="8">
    <source>
        <dbReference type="EMBL" id="CAB4847410.1"/>
    </source>
</evidence>
<dbReference type="InterPro" id="IPR050129">
    <property type="entry name" value="Zn_alcohol_dh"/>
</dbReference>
<evidence type="ECO:0000259" key="4">
    <source>
        <dbReference type="SMART" id="SM00829"/>
    </source>
</evidence>
<dbReference type="SMART" id="SM00829">
    <property type="entry name" value="PKS_ER"/>
    <property type="match status" value="1"/>
</dbReference>
<dbReference type="Pfam" id="PF08240">
    <property type="entry name" value="ADH_N"/>
    <property type="match status" value="1"/>
</dbReference>
<dbReference type="InterPro" id="IPR036291">
    <property type="entry name" value="NAD(P)-bd_dom_sf"/>
</dbReference>
<reference evidence="7" key="1">
    <citation type="submission" date="2020-05" db="EMBL/GenBank/DDBJ databases">
        <authorList>
            <person name="Chiriac C."/>
            <person name="Salcher M."/>
            <person name="Ghai R."/>
            <person name="Kavagutti S V."/>
        </authorList>
    </citation>
    <scope>NUCLEOTIDE SEQUENCE</scope>
</reference>
<dbReference type="InterPro" id="IPR002328">
    <property type="entry name" value="ADH_Zn_CS"/>
</dbReference>
<organism evidence="7">
    <name type="scientific">freshwater metagenome</name>
    <dbReference type="NCBI Taxonomy" id="449393"/>
    <lineage>
        <taxon>unclassified sequences</taxon>
        <taxon>metagenomes</taxon>
        <taxon>ecological metagenomes</taxon>
    </lineage>
</organism>
<keyword evidence="1" id="KW-0479">Metal-binding</keyword>